<dbReference type="FunFam" id="3.30.470.20:FF:000015">
    <property type="entry name" value="Phosphoribosylaminoimidazole-succinocarboxamide synthase"/>
    <property type="match status" value="1"/>
</dbReference>
<dbReference type="InterPro" id="IPR001636">
    <property type="entry name" value="SAICAR_synth"/>
</dbReference>
<dbReference type="AlphaFoldDB" id="A0A2J6WK81"/>
<evidence type="ECO:0000256" key="7">
    <source>
        <dbReference type="ARBA" id="ARBA00048475"/>
    </source>
</evidence>
<dbReference type="Gene3D" id="3.30.200.20">
    <property type="entry name" value="Phosphorylase Kinase, domain 1"/>
    <property type="match status" value="1"/>
</dbReference>
<organism evidence="10 11">
    <name type="scientific">Calditerrivibrio nitroreducens</name>
    <dbReference type="NCBI Taxonomy" id="477976"/>
    <lineage>
        <taxon>Bacteria</taxon>
        <taxon>Pseudomonadati</taxon>
        <taxon>Deferribacterota</taxon>
        <taxon>Deferribacteres</taxon>
        <taxon>Deferribacterales</taxon>
        <taxon>Calditerrivibrionaceae</taxon>
    </lineage>
</organism>
<evidence type="ECO:0000313" key="11">
    <source>
        <dbReference type="Proteomes" id="UP000242881"/>
    </source>
</evidence>
<dbReference type="SUPFAM" id="SSF56104">
    <property type="entry name" value="SAICAR synthase-like"/>
    <property type="match status" value="1"/>
</dbReference>
<evidence type="ECO:0000256" key="5">
    <source>
        <dbReference type="ARBA" id="ARBA00022755"/>
    </source>
</evidence>
<keyword evidence="4 8" id="KW-0547">Nucleotide-binding</keyword>
<dbReference type="GO" id="GO:0004639">
    <property type="term" value="F:phosphoribosylaminoimidazolesuccinocarboxamide synthase activity"/>
    <property type="evidence" value="ECO:0007669"/>
    <property type="project" value="UniProtKB-UniRule"/>
</dbReference>
<keyword evidence="5 8" id="KW-0658">Purine biosynthesis</keyword>
<keyword evidence="6 8" id="KW-0067">ATP-binding</keyword>
<dbReference type="Gene3D" id="3.30.470.20">
    <property type="entry name" value="ATP-grasp fold, B domain"/>
    <property type="match status" value="1"/>
</dbReference>
<comment type="pathway">
    <text evidence="1 8">Purine metabolism; IMP biosynthesis via de novo pathway; 5-amino-1-(5-phospho-D-ribosyl)imidazole-4-carboxamide from 5-amino-1-(5-phospho-D-ribosyl)imidazole-4-carboxylate: step 1/2.</text>
</comment>
<evidence type="ECO:0000256" key="8">
    <source>
        <dbReference type="HAMAP-Rule" id="MF_00137"/>
    </source>
</evidence>
<dbReference type="InterPro" id="IPR018236">
    <property type="entry name" value="SAICAR_synthetase_CS"/>
</dbReference>
<gene>
    <name evidence="8" type="primary">purC</name>
    <name evidence="10" type="ORF">C0187_05000</name>
</gene>
<dbReference type="HAMAP" id="MF_00137">
    <property type="entry name" value="SAICAR_synth"/>
    <property type="match status" value="1"/>
</dbReference>
<reference evidence="10 11" key="1">
    <citation type="submission" date="2018-01" db="EMBL/GenBank/DDBJ databases">
        <title>Metagenomic assembled genomes from two thermal pools in the Uzon Caldera, Kamchatka, Russia.</title>
        <authorList>
            <person name="Wilkins L."/>
            <person name="Ettinger C."/>
        </authorList>
    </citation>
    <scope>NUCLEOTIDE SEQUENCE [LARGE SCALE GENOMIC DNA]</scope>
    <source>
        <strain evidence="10">ZAV-05</strain>
    </source>
</reference>
<dbReference type="PROSITE" id="PS01057">
    <property type="entry name" value="SAICAR_SYNTHETASE_1"/>
    <property type="match status" value="1"/>
</dbReference>
<comment type="catalytic activity">
    <reaction evidence="7 8">
        <text>5-amino-1-(5-phospho-D-ribosyl)imidazole-4-carboxylate + L-aspartate + ATP = (2S)-2-[5-amino-1-(5-phospho-beta-D-ribosyl)imidazole-4-carboxamido]succinate + ADP + phosphate + 2 H(+)</text>
        <dbReference type="Rhea" id="RHEA:22628"/>
        <dbReference type="ChEBI" id="CHEBI:15378"/>
        <dbReference type="ChEBI" id="CHEBI:29991"/>
        <dbReference type="ChEBI" id="CHEBI:30616"/>
        <dbReference type="ChEBI" id="CHEBI:43474"/>
        <dbReference type="ChEBI" id="CHEBI:58443"/>
        <dbReference type="ChEBI" id="CHEBI:77657"/>
        <dbReference type="ChEBI" id="CHEBI:456216"/>
        <dbReference type="EC" id="6.3.2.6"/>
    </reaction>
</comment>
<comment type="similarity">
    <text evidence="2 8">Belongs to the SAICAR synthetase family.</text>
</comment>
<dbReference type="PANTHER" id="PTHR43700:SF1">
    <property type="entry name" value="PHOSPHORIBOSYLAMINOIMIDAZOLE-SUCCINOCARBOXAMIDE SYNTHASE"/>
    <property type="match status" value="1"/>
</dbReference>
<protein>
    <recommendedName>
        <fullName evidence="8">Phosphoribosylaminoimidazole-succinocarboxamide synthase</fullName>
        <ecNumber evidence="8">6.3.2.6</ecNumber>
    </recommendedName>
    <alternativeName>
        <fullName evidence="8">SAICAR synthetase</fullName>
    </alternativeName>
</protein>
<dbReference type="InterPro" id="IPR028923">
    <property type="entry name" value="SAICAR_synt/ADE2_N"/>
</dbReference>
<dbReference type="EC" id="6.3.2.6" evidence="8"/>
<dbReference type="EMBL" id="PNIN01000049">
    <property type="protein sequence ID" value="PMP70787.1"/>
    <property type="molecule type" value="Genomic_DNA"/>
</dbReference>
<evidence type="ECO:0000256" key="2">
    <source>
        <dbReference type="ARBA" id="ARBA00010190"/>
    </source>
</evidence>
<dbReference type="NCBIfam" id="TIGR00081">
    <property type="entry name" value="purC"/>
    <property type="match status" value="1"/>
</dbReference>
<dbReference type="Pfam" id="PF01259">
    <property type="entry name" value="SAICAR_synt"/>
    <property type="match status" value="1"/>
</dbReference>
<dbReference type="UniPathway" id="UPA00074">
    <property type="reaction ID" value="UER00131"/>
</dbReference>
<dbReference type="CDD" id="cd01414">
    <property type="entry name" value="SAICAR_synt_Sc"/>
    <property type="match status" value="1"/>
</dbReference>
<evidence type="ECO:0000256" key="4">
    <source>
        <dbReference type="ARBA" id="ARBA00022741"/>
    </source>
</evidence>
<dbReference type="PROSITE" id="PS01058">
    <property type="entry name" value="SAICAR_SYNTHETASE_2"/>
    <property type="match status" value="1"/>
</dbReference>
<dbReference type="FunFam" id="3.30.200.20:FF:000392">
    <property type="entry name" value="Phosphoribosylaminoimidazole-succinocarboxamide synthase"/>
    <property type="match status" value="1"/>
</dbReference>
<evidence type="ECO:0000259" key="9">
    <source>
        <dbReference type="Pfam" id="PF01259"/>
    </source>
</evidence>
<sequence>MQVILNTNLEGLKLIGRGKVRDIYDLGEYLLIVTTDRISAFDVIMPNGIPMKGYVLTQLSKFWFEQTKDIVENHLITTDIDQMPEEVRKHKDILKDRTMMVKKAKPYPIECVVRGYLSGSGWKDYKATGSISGIKLREGMVESEKFDEPIFTPATKEELGKHDENISFERMCEIVGKEIAEKLRELTIKVYKRALEIAEKKGIIIADTKFEFGNYNGNIILIDEVLTPDSSRFWFKKLYQPGKPQESMDKQFLRNYLETLDWNKTAPGPELPPHIVEQTSKRYLEIMEILTK</sequence>
<dbReference type="PANTHER" id="PTHR43700">
    <property type="entry name" value="PHOSPHORIBOSYLAMINOIMIDAZOLE-SUCCINOCARBOXAMIDE SYNTHASE"/>
    <property type="match status" value="1"/>
</dbReference>
<dbReference type="GO" id="GO:0005524">
    <property type="term" value="F:ATP binding"/>
    <property type="evidence" value="ECO:0007669"/>
    <property type="project" value="UniProtKB-KW"/>
</dbReference>
<dbReference type="GO" id="GO:0006189">
    <property type="term" value="P:'de novo' IMP biosynthetic process"/>
    <property type="evidence" value="ECO:0007669"/>
    <property type="project" value="UniProtKB-UniRule"/>
</dbReference>
<evidence type="ECO:0000256" key="3">
    <source>
        <dbReference type="ARBA" id="ARBA00022598"/>
    </source>
</evidence>
<keyword evidence="3 8" id="KW-0436">Ligase</keyword>
<comment type="caution">
    <text evidence="10">The sequence shown here is derived from an EMBL/GenBank/DDBJ whole genome shotgun (WGS) entry which is preliminary data.</text>
</comment>
<dbReference type="Proteomes" id="UP000242881">
    <property type="component" value="Unassembled WGS sequence"/>
</dbReference>
<evidence type="ECO:0000313" key="10">
    <source>
        <dbReference type="EMBL" id="PMP70787.1"/>
    </source>
</evidence>
<accession>A0A2J6WK81</accession>
<evidence type="ECO:0000256" key="6">
    <source>
        <dbReference type="ARBA" id="ARBA00022840"/>
    </source>
</evidence>
<feature type="domain" description="SAICAR synthetase/ADE2 N-terminal" evidence="9">
    <location>
        <begin position="15"/>
        <end position="266"/>
    </location>
</feature>
<evidence type="ECO:0000256" key="1">
    <source>
        <dbReference type="ARBA" id="ARBA00004672"/>
    </source>
</evidence>
<dbReference type="GO" id="GO:0005737">
    <property type="term" value="C:cytoplasm"/>
    <property type="evidence" value="ECO:0007669"/>
    <property type="project" value="TreeGrafter"/>
</dbReference>
<dbReference type="NCBIfam" id="NF010568">
    <property type="entry name" value="PRK13961.1"/>
    <property type="match status" value="1"/>
</dbReference>
<proteinExistence type="inferred from homology"/>
<name>A0A2J6WK81_9BACT</name>